<dbReference type="EMBL" id="VDDC01000014">
    <property type="protein sequence ID" value="TNH39625.1"/>
    <property type="molecule type" value="Genomic_DNA"/>
</dbReference>
<protein>
    <submittedName>
        <fullName evidence="2">Helix-turn-helix domain-containing protein</fullName>
    </submittedName>
</protein>
<dbReference type="InterPro" id="IPR041657">
    <property type="entry name" value="HTH_17"/>
</dbReference>
<feature type="domain" description="Helix-turn-helix" evidence="1">
    <location>
        <begin position="21"/>
        <end position="65"/>
    </location>
</feature>
<accession>A0A5C4R6U4</accession>
<dbReference type="InterPro" id="IPR010093">
    <property type="entry name" value="SinI_DNA-bd"/>
</dbReference>
<comment type="caution">
    <text evidence="2">The sequence shown here is derived from an EMBL/GenBank/DDBJ whole genome shotgun (WGS) entry which is preliminary data.</text>
</comment>
<evidence type="ECO:0000313" key="2">
    <source>
        <dbReference type="EMBL" id="TNH39625.1"/>
    </source>
</evidence>
<evidence type="ECO:0000259" key="1">
    <source>
        <dbReference type="Pfam" id="PF12728"/>
    </source>
</evidence>
<sequence>MVELGTRVREIRGGQLMARPYTPELLAERWDCSAETVRAMVRSGTLPAFRVGKMMRITARAVEDYECGITGSDDSRAGSSSCGTTTEEAGDVIALRHTRRKMLSAKRAT</sequence>
<dbReference type="AlphaFoldDB" id="A0A5C4R6U4"/>
<dbReference type="GO" id="GO:0003677">
    <property type="term" value="F:DNA binding"/>
    <property type="evidence" value="ECO:0007669"/>
    <property type="project" value="InterPro"/>
</dbReference>
<evidence type="ECO:0000313" key="3">
    <source>
        <dbReference type="Proteomes" id="UP000304880"/>
    </source>
</evidence>
<proteinExistence type="predicted"/>
<dbReference type="Proteomes" id="UP000304880">
    <property type="component" value="Unassembled WGS sequence"/>
</dbReference>
<reference evidence="2 3" key="1">
    <citation type="submission" date="2019-06" db="EMBL/GenBank/DDBJ databases">
        <authorList>
            <person name="Li J."/>
        </authorList>
    </citation>
    <scope>NUCLEOTIDE SEQUENCE [LARGE SCALE GENOMIC DNA]</scope>
    <source>
        <strain evidence="2 3">CGMCC 1.8012</strain>
    </source>
</reference>
<dbReference type="NCBIfam" id="TIGR01764">
    <property type="entry name" value="excise"/>
    <property type="match status" value="1"/>
</dbReference>
<dbReference type="SUPFAM" id="SSF46955">
    <property type="entry name" value="Putative DNA-binding domain"/>
    <property type="match status" value="1"/>
</dbReference>
<name>A0A5C4R6U4_9RHOB</name>
<dbReference type="InterPro" id="IPR009061">
    <property type="entry name" value="DNA-bd_dom_put_sf"/>
</dbReference>
<gene>
    <name evidence="2" type="ORF">FHD67_09330</name>
</gene>
<dbReference type="Pfam" id="PF12728">
    <property type="entry name" value="HTH_17"/>
    <property type="match status" value="1"/>
</dbReference>
<organism evidence="2 3">
    <name type="scientific">Paracoccus haeundaensis</name>
    <dbReference type="NCBI Taxonomy" id="225362"/>
    <lineage>
        <taxon>Bacteria</taxon>
        <taxon>Pseudomonadati</taxon>
        <taxon>Pseudomonadota</taxon>
        <taxon>Alphaproteobacteria</taxon>
        <taxon>Rhodobacterales</taxon>
        <taxon>Paracoccaceae</taxon>
        <taxon>Paracoccus</taxon>
    </lineage>
</organism>
<keyword evidence="3" id="KW-1185">Reference proteome</keyword>